<keyword evidence="2 4" id="KW-0479">Metal-binding</keyword>
<feature type="domain" description="Cytochrome c" evidence="5">
    <location>
        <begin position="196"/>
        <end position="282"/>
    </location>
</feature>
<dbReference type="RefSeq" id="WP_160606078.1">
    <property type="nucleotide sequence ID" value="NZ_WTYF01000002.1"/>
</dbReference>
<feature type="domain" description="Cytochrome c" evidence="5">
    <location>
        <begin position="45"/>
        <end position="140"/>
    </location>
</feature>
<dbReference type="PROSITE" id="PS51257">
    <property type="entry name" value="PROKAR_LIPOPROTEIN"/>
    <property type="match status" value="1"/>
</dbReference>
<keyword evidence="1 4" id="KW-0349">Heme</keyword>
<dbReference type="GO" id="GO:0046872">
    <property type="term" value="F:metal ion binding"/>
    <property type="evidence" value="ECO:0007669"/>
    <property type="project" value="UniProtKB-KW"/>
</dbReference>
<protein>
    <submittedName>
        <fullName evidence="6">C-type cytochrome</fullName>
    </submittedName>
</protein>
<dbReference type="SUPFAM" id="SSF46626">
    <property type="entry name" value="Cytochrome c"/>
    <property type="match status" value="2"/>
</dbReference>
<evidence type="ECO:0000256" key="3">
    <source>
        <dbReference type="ARBA" id="ARBA00023004"/>
    </source>
</evidence>
<dbReference type="Proteomes" id="UP000444185">
    <property type="component" value="Unassembled WGS sequence"/>
</dbReference>
<name>A0A844XX95_9SPHN</name>
<dbReference type="GO" id="GO:0009055">
    <property type="term" value="F:electron transfer activity"/>
    <property type="evidence" value="ECO:0007669"/>
    <property type="project" value="InterPro"/>
</dbReference>
<evidence type="ECO:0000256" key="1">
    <source>
        <dbReference type="ARBA" id="ARBA00022617"/>
    </source>
</evidence>
<keyword evidence="3 4" id="KW-0408">Iron</keyword>
<dbReference type="InterPro" id="IPR036909">
    <property type="entry name" value="Cyt_c-like_dom_sf"/>
</dbReference>
<comment type="caution">
    <text evidence="6">The sequence shown here is derived from an EMBL/GenBank/DDBJ whole genome shotgun (WGS) entry which is preliminary data.</text>
</comment>
<sequence>MIRAVAATIIVIALLGGCSDRATDIDEGQSSLIAFDGADYKADAEKLMHGERMAEVFACNSCHLEDYTGANFGEMIPLVEGLWATNISLTMPQMSDAELELILREGKRSDRELYLMPSRQTHFLSEQDMSALIAFLRTIKPAGAPTPEPPAGFADAVADRLPRDYWREKEYGRRFYPSAADEVAYYVANRVPNLGSSLERGRYIATTVCSVCHGAALDGKGENSGDVQAALSYDGATFDALLGSDMTVSGPMPPNEWGGTHAAYPLTPSERTDIYQYVFALAESRAATEK</sequence>
<evidence type="ECO:0000256" key="2">
    <source>
        <dbReference type="ARBA" id="ARBA00022723"/>
    </source>
</evidence>
<dbReference type="AlphaFoldDB" id="A0A844XX95"/>
<dbReference type="Gene3D" id="1.10.760.10">
    <property type="entry name" value="Cytochrome c-like domain"/>
    <property type="match status" value="2"/>
</dbReference>
<accession>A0A844XX95</accession>
<dbReference type="EMBL" id="WTYF01000002">
    <property type="protein sequence ID" value="MXO49733.1"/>
    <property type="molecule type" value="Genomic_DNA"/>
</dbReference>
<evidence type="ECO:0000259" key="5">
    <source>
        <dbReference type="PROSITE" id="PS51007"/>
    </source>
</evidence>
<reference evidence="6 7" key="1">
    <citation type="submission" date="2019-12" db="EMBL/GenBank/DDBJ databases">
        <title>Genomic-based taxomic classification of the family Erythrobacteraceae.</title>
        <authorList>
            <person name="Xu L."/>
        </authorList>
    </citation>
    <scope>NUCLEOTIDE SEQUENCE [LARGE SCALE GENOMIC DNA]</scope>
    <source>
        <strain evidence="6 7">DSM 16225</strain>
    </source>
</reference>
<keyword evidence="7" id="KW-1185">Reference proteome</keyword>
<dbReference type="OrthoDB" id="9773456at2"/>
<gene>
    <name evidence="6" type="ORF">GRI42_00240</name>
</gene>
<evidence type="ECO:0000313" key="7">
    <source>
        <dbReference type="Proteomes" id="UP000444185"/>
    </source>
</evidence>
<organism evidence="6 7">
    <name type="scientific">Qipengyuania gaetbuli</name>
    <dbReference type="NCBI Taxonomy" id="266952"/>
    <lineage>
        <taxon>Bacteria</taxon>
        <taxon>Pseudomonadati</taxon>
        <taxon>Pseudomonadota</taxon>
        <taxon>Alphaproteobacteria</taxon>
        <taxon>Sphingomonadales</taxon>
        <taxon>Erythrobacteraceae</taxon>
        <taxon>Qipengyuania</taxon>
    </lineage>
</organism>
<evidence type="ECO:0000313" key="6">
    <source>
        <dbReference type="EMBL" id="MXO49733.1"/>
    </source>
</evidence>
<dbReference type="Pfam" id="PF00034">
    <property type="entry name" value="Cytochrom_C"/>
    <property type="match status" value="1"/>
</dbReference>
<dbReference type="PROSITE" id="PS51007">
    <property type="entry name" value="CYTC"/>
    <property type="match status" value="2"/>
</dbReference>
<dbReference type="InterPro" id="IPR009056">
    <property type="entry name" value="Cyt_c-like_dom"/>
</dbReference>
<evidence type="ECO:0000256" key="4">
    <source>
        <dbReference type="PROSITE-ProRule" id="PRU00433"/>
    </source>
</evidence>
<dbReference type="GO" id="GO:0020037">
    <property type="term" value="F:heme binding"/>
    <property type="evidence" value="ECO:0007669"/>
    <property type="project" value="InterPro"/>
</dbReference>
<proteinExistence type="predicted"/>